<accession>A0A0C2BLX2</accession>
<evidence type="ECO:0000313" key="3">
    <source>
        <dbReference type="Proteomes" id="UP000054047"/>
    </source>
</evidence>
<proteinExistence type="predicted"/>
<sequence length="122" mass="13941">MYLAAKRARKEDSSVDEDVDRDYLDRLDAGLYTLQNLSLVLADVCAHTSSARHRASKLFSMKMRQDKISKVLLPSQLQTLPAFLQLLTEYQANIGDGGDEERRRVDLLIARLTKSDRDKEKE</sequence>
<dbReference type="OrthoDB" id="1898821at2759"/>
<evidence type="ECO:0000259" key="1">
    <source>
        <dbReference type="Pfam" id="PF08216"/>
    </source>
</evidence>
<reference evidence="2 3" key="1">
    <citation type="submission" date="2013-12" db="EMBL/GenBank/DDBJ databases">
        <title>Draft genome of the parsitic nematode Ancylostoma duodenale.</title>
        <authorList>
            <person name="Mitreva M."/>
        </authorList>
    </citation>
    <scope>NUCLEOTIDE SEQUENCE [LARGE SCALE GENOMIC DNA]</scope>
    <source>
        <strain evidence="2 3">Zhejiang</strain>
    </source>
</reference>
<dbReference type="InterPro" id="IPR013180">
    <property type="entry name" value="CTNNBL1_N"/>
</dbReference>
<dbReference type="InterPro" id="IPR011989">
    <property type="entry name" value="ARM-like"/>
</dbReference>
<organism evidence="2 3">
    <name type="scientific">Ancylostoma duodenale</name>
    <dbReference type="NCBI Taxonomy" id="51022"/>
    <lineage>
        <taxon>Eukaryota</taxon>
        <taxon>Metazoa</taxon>
        <taxon>Ecdysozoa</taxon>
        <taxon>Nematoda</taxon>
        <taxon>Chromadorea</taxon>
        <taxon>Rhabditida</taxon>
        <taxon>Rhabditina</taxon>
        <taxon>Rhabditomorpha</taxon>
        <taxon>Strongyloidea</taxon>
        <taxon>Ancylostomatidae</taxon>
        <taxon>Ancylostomatinae</taxon>
        <taxon>Ancylostoma</taxon>
    </lineage>
</organism>
<keyword evidence="3" id="KW-1185">Reference proteome</keyword>
<dbReference type="Pfam" id="PF08216">
    <property type="entry name" value="CTNNBL"/>
    <property type="match status" value="1"/>
</dbReference>
<name>A0A0C2BLX2_9BILA</name>
<feature type="domain" description="Beta-catenin-like protein 1 N-terminal" evidence="1">
    <location>
        <begin position="9"/>
        <end position="69"/>
    </location>
</feature>
<dbReference type="AlphaFoldDB" id="A0A0C2BLX2"/>
<gene>
    <name evidence="2" type="ORF">ANCDUO_25189</name>
</gene>
<protein>
    <recommendedName>
        <fullName evidence="1">Beta-catenin-like protein 1 N-terminal domain-containing protein</fullName>
    </recommendedName>
</protein>
<evidence type="ECO:0000313" key="2">
    <source>
        <dbReference type="EMBL" id="KIH44783.1"/>
    </source>
</evidence>
<dbReference type="Gene3D" id="1.25.10.10">
    <property type="entry name" value="Leucine-rich Repeat Variant"/>
    <property type="match status" value="1"/>
</dbReference>
<dbReference type="EMBL" id="KN775575">
    <property type="protein sequence ID" value="KIH44783.1"/>
    <property type="molecule type" value="Genomic_DNA"/>
</dbReference>
<dbReference type="Proteomes" id="UP000054047">
    <property type="component" value="Unassembled WGS sequence"/>
</dbReference>